<dbReference type="Gene3D" id="1.10.287.770">
    <property type="entry name" value="YojJ-like"/>
    <property type="match status" value="1"/>
</dbReference>
<evidence type="ECO:0000256" key="2">
    <source>
        <dbReference type="ARBA" id="ARBA00007193"/>
    </source>
</evidence>
<feature type="transmembrane region" description="Helical" evidence="13">
    <location>
        <begin position="535"/>
        <end position="560"/>
    </location>
</feature>
<evidence type="ECO:0000256" key="6">
    <source>
        <dbReference type="ARBA" id="ARBA00022989"/>
    </source>
</evidence>
<dbReference type="InterPro" id="IPR001873">
    <property type="entry name" value="ENaC"/>
</dbReference>
<evidence type="ECO:0000256" key="1">
    <source>
        <dbReference type="ARBA" id="ARBA00004141"/>
    </source>
</evidence>
<comment type="caution">
    <text evidence="14">The sequence shown here is derived from an EMBL/GenBank/DDBJ whole genome shotgun (WGS) entry which is preliminary data.</text>
</comment>
<keyword evidence="15" id="KW-1185">Reference proteome</keyword>
<evidence type="ECO:0000313" key="15">
    <source>
        <dbReference type="Proteomes" id="UP001151699"/>
    </source>
</evidence>
<feature type="transmembrane region" description="Helical" evidence="13">
    <location>
        <begin position="69"/>
        <end position="91"/>
    </location>
</feature>
<dbReference type="PANTHER" id="PTHR11690:SF288">
    <property type="entry name" value="AMILORIDE-SENSITIVE NA+ CHANNEL-RELATED"/>
    <property type="match status" value="1"/>
</dbReference>
<keyword evidence="8 12" id="KW-0406">Ion transport</keyword>
<evidence type="ECO:0000256" key="13">
    <source>
        <dbReference type="SAM" id="Phobius"/>
    </source>
</evidence>
<comment type="subcellular location">
    <subcellularLocation>
        <location evidence="1">Membrane</location>
        <topology evidence="1">Multi-pass membrane protein</topology>
    </subcellularLocation>
</comment>
<protein>
    <submittedName>
        <fullName evidence="14">Pickpocket protein 28</fullName>
    </submittedName>
</protein>
<dbReference type="AlphaFoldDB" id="A0A9Q0S9A9"/>
<reference evidence="14" key="1">
    <citation type="submission" date="2022-07" db="EMBL/GenBank/DDBJ databases">
        <authorList>
            <person name="Trinca V."/>
            <person name="Uliana J.V.C."/>
            <person name="Torres T.T."/>
            <person name="Ward R.J."/>
            <person name="Monesi N."/>
        </authorList>
    </citation>
    <scope>NUCLEOTIDE SEQUENCE</scope>
    <source>
        <strain evidence="14">HSMRA1968</strain>
        <tissue evidence="14">Whole embryos</tissue>
    </source>
</reference>
<evidence type="ECO:0000256" key="11">
    <source>
        <dbReference type="ARBA" id="ARBA00023303"/>
    </source>
</evidence>
<dbReference type="EMBL" id="WJQU01000001">
    <property type="protein sequence ID" value="KAJ6650122.1"/>
    <property type="molecule type" value="Genomic_DNA"/>
</dbReference>
<gene>
    <name evidence="14" type="primary">ppk28_8</name>
    <name evidence="14" type="ORF">Bhyg_05366</name>
</gene>
<dbReference type="Gene3D" id="2.60.470.10">
    <property type="entry name" value="Acid-sensing ion channels like domains"/>
    <property type="match status" value="1"/>
</dbReference>
<evidence type="ECO:0000256" key="8">
    <source>
        <dbReference type="ARBA" id="ARBA00023065"/>
    </source>
</evidence>
<dbReference type="PRINTS" id="PR01078">
    <property type="entry name" value="AMINACHANNEL"/>
</dbReference>
<dbReference type="GO" id="GO:0005886">
    <property type="term" value="C:plasma membrane"/>
    <property type="evidence" value="ECO:0007669"/>
    <property type="project" value="TreeGrafter"/>
</dbReference>
<sequence>MRKDLEPPSEVDGQSVATSEITQAEMKKRIKYGKPLQAAVGLFEEYCMSSTVHAVRYFGEKNRHWLERVWWIFAFALAVYYCGSLIHNVYIKWDQSPVIVSFAEKSTPVWEIPFPAVTICPETKANMSQLNFTYVYHKIAATLKPPFNITDEEEELMDAVVQICDSHLTEGFEVGQNFTDSSITDLLRDVSFFTLKHAATSTLNVFQTAPSFNDTMFICKFRNAINYCQEYFEEIMTEEGLCFTFNVLNGSELYNDDLSPDYAQIDHNMSAKFWNLENGYNSSIDIDPQTYPYRVFGSGARVGLFVLLKLYEQNLEYICRGPVQGFKILLHTPGEVPQVSKHYFRVPLLQEVLVSVKPNMITTSEGLRHYEPNRRQCYFDSERKLRFLKVYTQRNCELECLANFTLSECGCVKFSMPRDKDTPICGAAKIACYNRAEDNLLKEQFMEGLSLGRSAEKVKGCNCLPACTSITYDAEISQSPFDWVSLFNAYNSPLDEFPGMQPARLSIFFKENQFITSKRSELYGPTDFLANCGGLLGLFMGASFLSIVELLYFFSLRLCCNLRVRMNRKRKNKIADSAVPGIVVIKPTSDDNKKE</sequence>
<evidence type="ECO:0000256" key="9">
    <source>
        <dbReference type="ARBA" id="ARBA00023136"/>
    </source>
</evidence>
<keyword evidence="3 12" id="KW-0813">Transport</keyword>
<keyword evidence="9 13" id="KW-0472">Membrane</keyword>
<evidence type="ECO:0000256" key="4">
    <source>
        <dbReference type="ARBA" id="ARBA00022461"/>
    </source>
</evidence>
<dbReference type="OrthoDB" id="6021021at2759"/>
<proteinExistence type="inferred from homology"/>
<keyword evidence="6 13" id="KW-1133">Transmembrane helix</keyword>
<evidence type="ECO:0000256" key="7">
    <source>
        <dbReference type="ARBA" id="ARBA00023053"/>
    </source>
</evidence>
<comment type="similarity">
    <text evidence="2 12">Belongs to the amiloride-sensitive sodium channel (TC 1.A.6) family.</text>
</comment>
<keyword evidence="7" id="KW-0915">Sodium</keyword>
<keyword evidence="4 12" id="KW-0894">Sodium channel</keyword>
<keyword evidence="11 12" id="KW-0407">Ion channel</keyword>
<accession>A0A9Q0S9A9</accession>
<dbReference type="FunFam" id="1.10.287.770:FF:000008">
    <property type="entry name" value="pickpocket protein 28"/>
    <property type="match status" value="1"/>
</dbReference>
<keyword evidence="10 12" id="KW-0739">Sodium transport</keyword>
<evidence type="ECO:0000256" key="12">
    <source>
        <dbReference type="RuleBase" id="RU000679"/>
    </source>
</evidence>
<evidence type="ECO:0000256" key="3">
    <source>
        <dbReference type="ARBA" id="ARBA00022448"/>
    </source>
</evidence>
<evidence type="ECO:0000313" key="14">
    <source>
        <dbReference type="EMBL" id="KAJ6650122.1"/>
    </source>
</evidence>
<dbReference type="Proteomes" id="UP001151699">
    <property type="component" value="Chromosome A"/>
</dbReference>
<dbReference type="PANTHER" id="PTHR11690">
    <property type="entry name" value="AMILORIDE-SENSITIVE SODIUM CHANNEL-RELATED"/>
    <property type="match status" value="1"/>
</dbReference>
<dbReference type="GO" id="GO:0015280">
    <property type="term" value="F:ligand-gated sodium channel activity"/>
    <property type="evidence" value="ECO:0007669"/>
    <property type="project" value="TreeGrafter"/>
</dbReference>
<keyword evidence="5 12" id="KW-0812">Transmembrane</keyword>
<dbReference type="Pfam" id="PF00858">
    <property type="entry name" value="ASC"/>
    <property type="match status" value="1"/>
</dbReference>
<name>A0A9Q0S9A9_9DIPT</name>
<evidence type="ECO:0000256" key="10">
    <source>
        <dbReference type="ARBA" id="ARBA00023201"/>
    </source>
</evidence>
<evidence type="ECO:0000256" key="5">
    <source>
        <dbReference type="ARBA" id="ARBA00022692"/>
    </source>
</evidence>
<organism evidence="14 15">
    <name type="scientific">Pseudolycoriella hygida</name>
    <dbReference type="NCBI Taxonomy" id="35572"/>
    <lineage>
        <taxon>Eukaryota</taxon>
        <taxon>Metazoa</taxon>
        <taxon>Ecdysozoa</taxon>
        <taxon>Arthropoda</taxon>
        <taxon>Hexapoda</taxon>
        <taxon>Insecta</taxon>
        <taxon>Pterygota</taxon>
        <taxon>Neoptera</taxon>
        <taxon>Endopterygota</taxon>
        <taxon>Diptera</taxon>
        <taxon>Nematocera</taxon>
        <taxon>Sciaroidea</taxon>
        <taxon>Sciaridae</taxon>
        <taxon>Pseudolycoriella</taxon>
    </lineage>
</organism>